<feature type="compositionally biased region" description="Basic and acidic residues" evidence="1">
    <location>
        <begin position="139"/>
        <end position="148"/>
    </location>
</feature>
<accession>A0A7J6GPQ0</accession>
<dbReference type="PANTHER" id="PTHR47074:SF48">
    <property type="entry name" value="POLYNUCLEOTIDYL TRANSFERASE, RIBONUCLEASE H-LIKE SUPERFAMILY PROTEIN"/>
    <property type="match status" value="1"/>
</dbReference>
<evidence type="ECO:0000313" key="4">
    <source>
        <dbReference type="Proteomes" id="UP000583929"/>
    </source>
</evidence>
<dbReference type="GO" id="GO:0004523">
    <property type="term" value="F:RNA-DNA hybrid ribonuclease activity"/>
    <property type="evidence" value="ECO:0007669"/>
    <property type="project" value="InterPro"/>
</dbReference>
<dbReference type="Pfam" id="PF13456">
    <property type="entry name" value="RVT_3"/>
    <property type="match status" value="1"/>
</dbReference>
<dbReference type="InterPro" id="IPR052929">
    <property type="entry name" value="RNase_H-like_EbsB-rel"/>
</dbReference>
<keyword evidence="4" id="KW-1185">Reference proteome</keyword>
<comment type="caution">
    <text evidence="3">The sequence shown here is derived from an EMBL/GenBank/DDBJ whole genome shotgun (WGS) entry which is preliminary data.</text>
</comment>
<protein>
    <recommendedName>
        <fullName evidence="2">RNase H type-1 domain-containing protein</fullName>
    </recommendedName>
</protein>
<dbReference type="GO" id="GO:0003676">
    <property type="term" value="F:nucleic acid binding"/>
    <property type="evidence" value="ECO:0007669"/>
    <property type="project" value="InterPro"/>
</dbReference>
<dbReference type="InterPro" id="IPR002156">
    <property type="entry name" value="RNaseH_domain"/>
</dbReference>
<dbReference type="Proteomes" id="UP000583929">
    <property type="component" value="Unassembled WGS sequence"/>
</dbReference>
<feature type="domain" description="RNase H type-1" evidence="2">
    <location>
        <begin position="67"/>
        <end position="131"/>
    </location>
</feature>
<dbReference type="AlphaFoldDB" id="A0A7J6GPQ0"/>
<evidence type="ECO:0000259" key="2">
    <source>
        <dbReference type="Pfam" id="PF13456"/>
    </source>
</evidence>
<proteinExistence type="predicted"/>
<evidence type="ECO:0000256" key="1">
    <source>
        <dbReference type="SAM" id="MobiDB-lite"/>
    </source>
</evidence>
<dbReference type="EMBL" id="JAATIQ010000089">
    <property type="protein sequence ID" value="KAF4384811.1"/>
    <property type="molecule type" value="Genomic_DNA"/>
</dbReference>
<organism evidence="3 4">
    <name type="scientific">Cannabis sativa</name>
    <name type="common">Hemp</name>
    <name type="synonym">Marijuana</name>
    <dbReference type="NCBI Taxonomy" id="3483"/>
    <lineage>
        <taxon>Eukaryota</taxon>
        <taxon>Viridiplantae</taxon>
        <taxon>Streptophyta</taxon>
        <taxon>Embryophyta</taxon>
        <taxon>Tracheophyta</taxon>
        <taxon>Spermatophyta</taxon>
        <taxon>Magnoliopsida</taxon>
        <taxon>eudicotyledons</taxon>
        <taxon>Gunneridae</taxon>
        <taxon>Pentapetalae</taxon>
        <taxon>rosids</taxon>
        <taxon>fabids</taxon>
        <taxon>Rosales</taxon>
        <taxon>Cannabaceae</taxon>
        <taxon>Cannabis</taxon>
    </lineage>
</organism>
<sequence length="316" mass="34923">MASRPIFSRVMTHFAGNLPLQGSSRSNGRIGILMRLVLVENYGGTEVVRWGLPRPGRVKCFVDYASSIDDGAVAAVIFDEAGFAKCFGAGHSVLQGELEALKFGIRLALDVNVAKVDFYSNSLQLVDHDNGFETANDGEFGRSDREQNNHSQLNDQEDHSQSLTGFKGTKMDFIPLFLSKRYLNKLMPSTFQQIFKVEKCGATVSGNHSEVGDDDIGTVDEDNFLVDLRKLVEQNRANFIPPTSRMTNYILLKFDELSQTNAKLTICEGHDGTEFSNGDVTKVRSACDDDDQCKRQQRGPTIVGSEDVPLFLLLPA</sequence>
<feature type="region of interest" description="Disordered" evidence="1">
    <location>
        <begin position="135"/>
        <end position="163"/>
    </location>
</feature>
<gene>
    <name evidence="3" type="ORF">G4B88_000207</name>
</gene>
<evidence type="ECO:0000313" key="3">
    <source>
        <dbReference type="EMBL" id="KAF4384811.1"/>
    </source>
</evidence>
<name>A0A7J6GPQ0_CANSA</name>
<reference evidence="3 4" key="1">
    <citation type="journal article" date="2020" name="bioRxiv">
        <title>Sequence and annotation of 42 cannabis genomes reveals extensive copy number variation in cannabinoid synthesis and pathogen resistance genes.</title>
        <authorList>
            <person name="Mckernan K.J."/>
            <person name="Helbert Y."/>
            <person name="Kane L.T."/>
            <person name="Ebling H."/>
            <person name="Zhang L."/>
            <person name="Liu B."/>
            <person name="Eaton Z."/>
            <person name="Mclaughlin S."/>
            <person name="Kingan S."/>
            <person name="Baybayan P."/>
            <person name="Concepcion G."/>
            <person name="Jordan M."/>
            <person name="Riva A."/>
            <person name="Barbazuk W."/>
            <person name="Harkins T."/>
        </authorList>
    </citation>
    <scope>NUCLEOTIDE SEQUENCE [LARGE SCALE GENOMIC DNA]</scope>
    <source>
        <strain evidence="4">cv. Jamaican Lion 4</strain>
        <tissue evidence="3">Leaf</tissue>
    </source>
</reference>
<dbReference type="PANTHER" id="PTHR47074">
    <property type="entry name" value="BNAC02G40300D PROTEIN"/>
    <property type="match status" value="1"/>
</dbReference>